<dbReference type="EMBL" id="JXNT01000003">
    <property type="protein sequence ID" value="ODM20877.1"/>
    <property type="molecule type" value="Genomic_DNA"/>
</dbReference>
<dbReference type="STRING" id="573508.A0A1E3BJ00"/>
<dbReference type="SUPFAM" id="SSF57959">
    <property type="entry name" value="Leucine zipper domain"/>
    <property type="match status" value="1"/>
</dbReference>
<comment type="caution">
    <text evidence="3">The sequence shown here is derived from an EMBL/GenBank/DDBJ whole genome shotgun (WGS) entry which is preliminary data.</text>
</comment>
<evidence type="ECO:0000313" key="3">
    <source>
        <dbReference type="EMBL" id="ODM20877.1"/>
    </source>
</evidence>
<dbReference type="VEuPathDB" id="FungiDB:SI65_03930"/>
<feature type="compositionally biased region" description="Polar residues" evidence="2">
    <location>
        <begin position="44"/>
        <end position="63"/>
    </location>
</feature>
<keyword evidence="4" id="KW-1185">Reference proteome</keyword>
<dbReference type="PANTHER" id="PTHR40618:SF1">
    <property type="entry name" value="B-ZIP TRANSCRIPTION FACTOR (EUROFUNG)"/>
    <property type="match status" value="1"/>
</dbReference>
<evidence type="ECO:0000313" key="4">
    <source>
        <dbReference type="Proteomes" id="UP000094569"/>
    </source>
</evidence>
<dbReference type="OrthoDB" id="3555317at2759"/>
<evidence type="ECO:0008006" key="5">
    <source>
        <dbReference type="Google" id="ProtNLM"/>
    </source>
</evidence>
<dbReference type="Proteomes" id="UP000094569">
    <property type="component" value="Unassembled WGS sequence"/>
</dbReference>
<feature type="coiled-coil region" evidence="1">
    <location>
        <begin position="121"/>
        <end position="148"/>
    </location>
</feature>
<sequence>MRGPTASNSVESLLSASSYPVPETSIPQDYQRQEAPLYGGFSIETPSSQNELDQSVQSISTPVTRHARRRSESITSSYSPRKRGRPRKDVADVLDEDPEERRRLQIRLAQRAYRSRRERSLLRHKSRIAQLENAVENMSTSVLSLSQQLVQSGVLESNPELANNLHGTVLTCLRSVKEAGCEGERETPDTSPASDEPSSTPSITEEISPVQSWVVELIARRQLNTSQPFGANRRRSQDASIGSSQYISSSTEVTDIELPAFIERLHLACLSQGYMALRNKSIPMDRLRRPFRLLLTFMSRERMTSYFEAALHFRLSQQRLDEWKDVPFFSLGGAGTHAEPGSSSGRFSS</sequence>
<evidence type="ECO:0000256" key="1">
    <source>
        <dbReference type="SAM" id="Coils"/>
    </source>
</evidence>
<dbReference type="GO" id="GO:0003700">
    <property type="term" value="F:DNA-binding transcription factor activity"/>
    <property type="evidence" value="ECO:0007669"/>
    <property type="project" value="InterPro"/>
</dbReference>
<gene>
    <name evidence="3" type="ORF">SI65_03930</name>
</gene>
<dbReference type="Gene3D" id="1.20.5.170">
    <property type="match status" value="1"/>
</dbReference>
<accession>A0A1E3BJ00</accession>
<evidence type="ECO:0000256" key="2">
    <source>
        <dbReference type="SAM" id="MobiDB-lite"/>
    </source>
</evidence>
<feature type="region of interest" description="Disordered" evidence="2">
    <location>
        <begin position="180"/>
        <end position="205"/>
    </location>
</feature>
<organism evidence="3 4">
    <name type="scientific">Aspergillus cristatus</name>
    <name type="common">Chinese Fuzhuan brick tea-fermentation fungus</name>
    <name type="synonym">Eurotium cristatum</name>
    <dbReference type="NCBI Taxonomy" id="573508"/>
    <lineage>
        <taxon>Eukaryota</taxon>
        <taxon>Fungi</taxon>
        <taxon>Dikarya</taxon>
        <taxon>Ascomycota</taxon>
        <taxon>Pezizomycotina</taxon>
        <taxon>Eurotiomycetes</taxon>
        <taxon>Eurotiomycetidae</taxon>
        <taxon>Eurotiales</taxon>
        <taxon>Aspergillaceae</taxon>
        <taxon>Aspergillus</taxon>
        <taxon>Aspergillus subgen. Aspergillus</taxon>
    </lineage>
</organism>
<name>A0A1E3BJ00_ASPCR</name>
<protein>
    <recommendedName>
        <fullName evidence="5">BZIP domain-containing protein</fullName>
    </recommendedName>
</protein>
<dbReference type="InterPro" id="IPR046347">
    <property type="entry name" value="bZIP_sf"/>
</dbReference>
<dbReference type="PANTHER" id="PTHR40618">
    <property type="entry name" value="B-ZIP TRANSCRIPTION FACTOR (EUROFUNG)-RELATED"/>
    <property type="match status" value="1"/>
</dbReference>
<reference evidence="3 4" key="1">
    <citation type="journal article" date="2016" name="BMC Genomics">
        <title>Comparative genomic and transcriptomic analyses of the Fuzhuan brick tea-fermentation fungus Aspergillus cristatus.</title>
        <authorList>
            <person name="Ge Y."/>
            <person name="Wang Y."/>
            <person name="Liu Y."/>
            <person name="Tan Y."/>
            <person name="Ren X."/>
            <person name="Zhang X."/>
            <person name="Hyde K.D."/>
            <person name="Liu Y."/>
            <person name="Liu Z."/>
        </authorList>
    </citation>
    <scope>NUCLEOTIDE SEQUENCE [LARGE SCALE GENOMIC DNA]</scope>
    <source>
        <strain evidence="3 4">GZAAS20.1005</strain>
    </source>
</reference>
<dbReference type="AlphaFoldDB" id="A0A1E3BJ00"/>
<proteinExistence type="predicted"/>
<feature type="compositionally biased region" description="Polar residues" evidence="2">
    <location>
        <begin position="189"/>
        <end position="205"/>
    </location>
</feature>
<keyword evidence="1" id="KW-0175">Coiled coil</keyword>
<feature type="region of interest" description="Disordered" evidence="2">
    <location>
        <begin position="1"/>
        <end position="96"/>
    </location>
</feature>
<feature type="compositionally biased region" description="Low complexity" evidence="2">
    <location>
        <begin position="1"/>
        <end position="18"/>
    </location>
</feature>